<evidence type="ECO:0000256" key="2">
    <source>
        <dbReference type="ARBA" id="ARBA00022475"/>
    </source>
</evidence>
<evidence type="ECO:0000256" key="6">
    <source>
        <dbReference type="ARBA" id="ARBA00038076"/>
    </source>
</evidence>
<dbReference type="RefSeq" id="WP_167993496.1">
    <property type="nucleotide sequence ID" value="NZ_JAATJL010000001.1"/>
</dbReference>
<keyword evidence="5 7" id="KW-0472">Membrane</keyword>
<dbReference type="AlphaFoldDB" id="A0A846RSU5"/>
<dbReference type="Pfam" id="PF02687">
    <property type="entry name" value="FtsX"/>
    <property type="match status" value="2"/>
</dbReference>
<evidence type="ECO:0000256" key="5">
    <source>
        <dbReference type="ARBA" id="ARBA00023136"/>
    </source>
</evidence>
<evidence type="ECO:0000313" key="9">
    <source>
        <dbReference type="EMBL" id="NJC22735.1"/>
    </source>
</evidence>
<feature type="transmembrane region" description="Helical" evidence="7">
    <location>
        <begin position="437"/>
        <end position="462"/>
    </location>
</feature>
<organism evidence="9 10">
    <name type="scientific">Arthrobacter pigmenti</name>
    <dbReference type="NCBI Taxonomy" id="271432"/>
    <lineage>
        <taxon>Bacteria</taxon>
        <taxon>Bacillati</taxon>
        <taxon>Actinomycetota</taxon>
        <taxon>Actinomycetes</taxon>
        <taxon>Micrococcales</taxon>
        <taxon>Micrococcaceae</taxon>
        <taxon>Arthrobacter</taxon>
    </lineage>
</organism>
<evidence type="ECO:0000256" key="1">
    <source>
        <dbReference type="ARBA" id="ARBA00004651"/>
    </source>
</evidence>
<evidence type="ECO:0000256" key="7">
    <source>
        <dbReference type="SAM" id="Phobius"/>
    </source>
</evidence>
<feature type="transmembrane region" description="Helical" evidence="7">
    <location>
        <begin position="406"/>
        <end position="431"/>
    </location>
</feature>
<keyword evidence="10" id="KW-1185">Reference proteome</keyword>
<evidence type="ECO:0000313" key="10">
    <source>
        <dbReference type="Proteomes" id="UP000547458"/>
    </source>
</evidence>
<feature type="domain" description="ABC3 transporter permease C-terminal" evidence="8">
    <location>
        <begin position="265"/>
        <end position="381"/>
    </location>
</feature>
<comment type="similarity">
    <text evidence="6">Belongs to the ABC-4 integral membrane protein family.</text>
</comment>
<evidence type="ECO:0000256" key="3">
    <source>
        <dbReference type="ARBA" id="ARBA00022692"/>
    </source>
</evidence>
<comment type="caution">
    <text evidence="9">The sequence shown here is derived from an EMBL/GenBank/DDBJ whole genome shotgun (WGS) entry which is preliminary data.</text>
</comment>
<feature type="transmembrane region" description="Helical" evidence="7">
    <location>
        <begin position="357"/>
        <end position="375"/>
    </location>
</feature>
<feature type="transmembrane region" description="Helical" evidence="7">
    <location>
        <begin position="789"/>
        <end position="809"/>
    </location>
</feature>
<dbReference type="PANTHER" id="PTHR30572:SF4">
    <property type="entry name" value="ABC TRANSPORTER PERMEASE YTRF"/>
    <property type="match status" value="1"/>
</dbReference>
<keyword evidence="4 7" id="KW-1133">Transmembrane helix</keyword>
<feature type="transmembrane region" description="Helical" evidence="7">
    <location>
        <begin position="694"/>
        <end position="723"/>
    </location>
</feature>
<feature type="transmembrane region" description="Helical" evidence="7">
    <location>
        <begin position="483"/>
        <end position="504"/>
    </location>
</feature>
<feature type="transmembrane region" description="Helical" evidence="7">
    <location>
        <begin position="261"/>
        <end position="287"/>
    </location>
</feature>
<protein>
    <submittedName>
        <fullName evidence="9">Putative ABC transport system permease protein</fullName>
    </submittedName>
</protein>
<name>A0A846RSU5_9MICC</name>
<dbReference type="Proteomes" id="UP000547458">
    <property type="component" value="Unassembled WGS sequence"/>
</dbReference>
<feature type="domain" description="ABC3 transporter permease C-terminal" evidence="8">
    <location>
        <begin position="702"/>
        <end position="819"/>
    </location>
</feature>
<comment type="subcellular location">
    <subcellularLocation>
        <location evidence="1">Cell membrane</location>
        <topology evidence="1">Multi-pass membrane protein</topology>
    </subcellularLocation>
</comment>
<sequence>MLIVALSQVARHARRYIAVGLAVMLGVGFLAATLMVGGTTTATLQNSIGTEYANADLVVSSENGGPLPADAADRVASISGVDTVHADTQGAVVLSVSDTTNIATLATLAPDALETLALTEGALPETDGEILIDSESAGQLGLSVGDTATAASLGAGTPEESIASGGTELAVVGITEPSDHPFASGMIQLHAVDSQVAALAPDASAARLQLLLTDSADTAGVSEAIVQTLNDDGVPATALTAADQTTQDVAALSGGQDQLTIVLLAFAVVAVIVTALVISNTFSVLVAQRTRELALLRCIGAGRGQIRRSVLLEAAIVGLVSSALGVLLATGVMWTLVQLARTVPGSEFATLAVPPSAVIAGMVVGVLMTVAAALVPARAATAVAPLAALRPVDYAGIGTRRGRVRLGIGVALVVGGSLLLAVGAIQANLLIALPGGALSFLGLLLCAGLFVPALVTWVGRLAKPLGVPGTLAAVNAVRNPARTTATATALIVGVTLVSMMMAGAQTSRTAFDDALAQNYPVDMAVQLEGGDPAEAVTSLLAIDGIEAVAQPTPVAVTGEEAGSQVVYTLSEEDAAAVLRSETAYPHEDAVVMPDGTDLTQLTVQGSFTEQTLPVAVAESRTIVPLISEATAENLGIMDKAETSGSILWLKVDDSLGSGDITSLRTEIVDTLSLPEYLVSGAALERATFNQIIDVLLLVVTALLAVAVLIALIGVANTLSLSVLERTRESALLRALGLTRGQLRGMLAVEAVLIAGVAALLGVGLGMLYGWLGAQSALGLIAAVTPSFPWLQLLGVLAVAVVAGLVASVMPARRAARLSPVQGLATDG</sequence>
<proteinExistence type="inferred from homology"/>
<dbReference type="GO" id="GO:0005886">
    <property type="term" value="C:plasma membrane"/>
    <property type="evidence" value="ECO:0007669"/>
    <property type="project" value="UniProtKB-SubCell"/>
</dbReference>
<dbReference type="GO" id="GO:0022857">
    <property type="term" value="F:transmembrane transporter activity"/>
    <property type="evidence" value="ECO:0007669"/>
    <property type="project" value="TreeGrafter"/>
</dbReference>
<evidence type="ECO:0000259" key="8">
    <source>
        <dbReference type="Pfam" id="PF02687"/>
    </source>
</evidence>
<dbReference type="InterPro" id="IPR050250">
    <property type="entry name" value="Macrolide_Exporter_MacB"/>
</dbReference>
<reference evidence="9 10" key="1">
    <citation type="submission" date="2020-03" db="EMBL/GenBank/DDBJ databases">
        <title>Sequencing the genomes of 1000 actinobacteria strains.</title>
        <authorList>
            <person name="Klenk H.-P."/>
        </authorList>
    </citation>
    <scope>NUCLEOTIDE SEQUENCE [LARGE SCALE GENOMIC DNA]</scope>
    <source>
        <strain evidence="9 10">DSM 16403</strain>
    </source>
</reference>
<keyword evidence="2" id="KW-1003">Cell membrane</keyword>
<feature type="transmembrane region" description="Helical" evidence="7">
    <location>
        <begin position="16"/>
        <end position="37"/>
    </location>
</feature>
<dbReference type="PANTHER" id="PTHR30572">
    <property type="entry name" value="MEMBRANE COMPONENT OF TRANSPORTER-RELATED"/>
    <property type="match status" value="1"/>
</dbReference>
<keyword evidence="3 7" id="KW-0812">Transmembrane</keyword>
<dbReference type="InterPro" id="IPR003838">
    <property type="entry name" value="ABC3_permease_C"/>
</dbReference>
<feature type="transmembrane region" description="Helical" evidence="7">
    <location>
        <begin position="310"/>
        <end position="337"/>
    </location>
</feature>
<dbReference type="EMBL" id="JAATJL010000001">
    <property type="protein sequence ID" value="NJC22735.1"/>
    <property type="molecule type" value="Genomic_DNA"/>
</dbReference>
<gene>
    <name evidence="9" type="ORF">BJ994_001811</name>
</gene>
<feature type="transmembrane region" description="Helical" evidence="7">
    <location>
        <begin position="744"/>
        <end position="769"/>
    </location>
</feature>
<evidence type="ECO:0000256" key="4">
    <source>
        <dbReference type="ARBA" id="ARBA00022989"/>
    </source>
</evidence>
<accession>A0A846RSU5</accession>